<accession>A0AA39X708</accession>
<feature type="compositionally biased region" description="Low complexity" evidence="1">
    <location>
        <begin position="637"/>
        <end position="650"/>
    </location>
</feature>
<reference evidence="2" key="1">
    <citation type="submission" date="2023-06" db="EMBL/GenBank/DDBJ databases">
        <title>Genome-scale phylogeny and comparative genomics of the fungal order Sordariales.</title>
        <authorList>
            <consortium name="Lawrence Berkeley National Laboratory"/>
            <person name="Hensen N."/>
            <person name="Bonometti L."/>
            <person name="Westerberg I."/>
            <person name="Brannstrom I.O."/>
            <person name="Guillou S."/>
            <person name="Cros-Aarteil S."/>
            <person name="Calhoun S."/>
            <person name="Haridas S."/>
            <person name="Kuo A."/>
            <person name="Mondo S."/>
            <person name="Pangilinan J."/>
            <person name="Riley R."/>
            <person name="Labutti K."/>
            <person name="Andreopoulos B."/>
            <person name="Lipzen A."/>
            <person name="Chen C."/>
            <person name="Yanf M."/>
            <person name="Daum C."/>
            <person name="Ng V."/>
            <person name="Clum A."/>
            <person name="Steindorff A."/>
            <person name="Ohm R."/>
            <person name="Martin F."/>
            <person name="Silar P."/>
            <person name="Natvig D."/>
            <person name="Lalanne C."/>
            <person name="Gautier V."/>
            <person name="Ament-Velasquez S.L."/>
            <person name="Kruys A."/>
            <person name="Hutchinson M.I."/>
            <person name="Powell A.J."/>
            <person name="Barry K."/>
            <person name="Miller A.N."/>
            <person name="Grigoriev I.V."/>
            <person name="Debuchy R."/>
            <person name="Gladieux P."/>
            <person name="Thoren M.H."/>
            <person name="Johannesson H."/>
        </authorList>
    </citation>
    <scope>NUCLEOTIDE SEQUENCE</scope>
    <source>
        <strain evidence="2">CBS 606.72</strain>
    </source>
</reference>
<proteinExistence type="predicted"/>
<protein>
    <submittedName>
        <fullName evidence="2">Uncharacterized protein</fullName>
    </submittedName>
</protein>
<gene>
    <name evidence="2" type="ORF">B0T14DRAFT_146694</name>
</gene>
<dbReference type="Proteomes" id="UP001175000">
    <property type="component" value="Unassembled WGS sequence"/>
</dbReference>
<feature type="compositionally biased region" description="Low complexity" evidence="1">
    <location>
        <begin position="742"/>
        <end position="751"/>
    </location>
</feature>
<evidence type="ECO:0000313" key="3">
    <source>
        <dbReference type="Proteomes" id="UP001175000"/>
    </source>
</evidence>
<organism evidence="2 3">
    <name type="scientific">Immersiella caudata</name>
    <dbReference type="NCBI Taxonomy" id="314043"/>
    <lineage>
        <taxon>Eukaryota</taxon>
        <taxon>Fungi</taxon>
        <taxon>Dikarya</taxon>
        <taxon>Ascomycota</taxon>
        <taxon>Pezizomycotina</taxon>
        <taxon>Sordariomycetes</taxon>
        <taxon>Sordariomycetidae</taxon>
        <taxon>Sordariales</taxon>
        <taxon>Lasiosphaeriaceae</taxon>
        <taxon>Immersiella</taxon>
    </lineage>
</organism>
<name>A0AA39X708_9PEZI</name>
<sequence>MAESIPQLGEIIRFAELAWRIYEIGWSGDFDADLEYIGFGQDVRHLATSLRQLENVINHARSQFTNFGEAPVTLGWDPVSLAEIIGDYSATLRDCERLLRENESYNVTTGAGRNLRWSVFVQPRVDSLRQRILLHNSIIGHVLQPFRIDLTLRIHNSLSRRLDAIQISMNHIHDDIQTIRANLQALMHAFDPALLPVPEGPDEDQIYGVHIPEAIEAGLENLYWSHPRHPNANFLAPPLRDIADAFVCCLEGSTKRFQPDDLNREPPEDQYLNLLACQFLMTKMLESEEYHNSSQLSHWPSYIRDLQRKLSTQCLQLHEEMIIPDISRPDIALPPIWPTEGPPPYIDCVDSSTPMDFLVEMELATEVDGRWQKIALSRGRDSNRLSFRLVITAGDQGQPASQTIAVDFDIREASLVPHYAAPGEDIQPLVLLLNNGRGQTYRLVFRERGELCRFQQALTGYKVVDNYMRHQLRVISVMGDGRKIIEDATVQLWRPMPIDGEQVISEGSSESGYSRGGSTSGRSTSQSNNSDTQLNVFANAQVGHTQMSAGQRRDSSSSTWGAPQTNGYANAQMGHAGATNNTPQSQYSSASARPPPMTPSTVGNMSRSDSRMSNRNDPGTQIAPSPVGKGYTAQRRASSSTSGGSAESPLSPTPRNQAFIDAQLGHSRPSNRHRPNIPNRSSSQSSSSCSSHTQQPPSPSTTIPRRGSYSSGYSPPISPRGPLPPLREDPLDFDEQERTFYPAPNSTSFTSTPPPPPCRPSIAPTTTTNTNTAASILSTASCISKRTVTLSSRATTAPTGTLHTRPTPPLLILFTRRHDPQKNTSTPSIIAITLDPETNVNYRVCNCTSNPNCQVSCIEQNGGPGLKGARIPKMDLLPLAEVRMGERGSLGLRHVIRVSICFGRMGEMEDPERVGEWVAWRREFSGWPCGCTPSTVGELQTCLTLRHKGRLGWVRERHRRDIVEWSEARHDRIRDVVGIGED</sequence>
<feature type="compositionally biased region" description="Low complexity" evidence="1">
    <location>
        <begin position="520"/>
        <end position="530"/>
    </location>
</feature>
<keyword evidence="3" id="KW-1185">Reference proteome</keyword>
<dbReference type="AlphaFoldDB" id="A0AA39X708"/>
<feature type="compositionally biased region" description="Low complexity" evidence="1">
    <location>
        <begin position="681"/>
        <end position="715"/>
    </location>
</feature>
<feature type="region of interest" description="Disordered" evidence="1">
    <location>
        <begin position="546"/>
        <end position="767"/>
    </location>
</feature>
<dbReference type="EMBL" id="JAULSU010000002">
    <property type="protein sequence ID" value="KAK0627975.1"/>
    <property type="molecule type" value="Genomic_DNA"/>
</dbReference>
<evidence type="ECO:0000313" key="2">
    <source>
        <dbReference type="EMBL" id="KAK0627975.1"/>
    </source>
</evidence>
<feature type="compositionally biased region" description="Pro residues" evidence="1">
    <location>
        <begin position="716"/>
        <end position="725"/>
    </location>
</feature>
<feature type="region of interest" description="Disordered" evidence="1">
    <location>
        <begin position="502"/>
        <end position="530"/>
    </location>
</feature>
<comment type="caution">
    <text evidence="2">The sequence shown here is derived from an EMBL/GenBank/DDBJ whole genome shotgun (WGS) entry which is preliminary data.</text>
</comment>
<feature type="compositionally biased region" description="Polar residues" evidence="1">
    <location>
        <begin position="578"/>
        <end position="591"/>
    </location>
</feature>
<evidence type="ECO:0000256" key="1">
    <source>
        <dbReference type="SAM" id="MobiDB-lite"/>
    </source>
</evidence>
<feature type="compositionally biased region" description="Polar residues" evidence="1">
    <location>
        <begin position="556"/>
        <end position="569"/>
    </location>
</feature>